<dbReference type="InterPro" id="IPR035907">
    <property type="entry name" value="Hppk_sf"/>
</dbReference>
<dbReference type="Proteomes" id="UP000005744">
    <property type="component" value="Unassembled WGS sequence"/>
</dbReference>
<dbReference type="Gene3D" id="3.30.70.560">
    <property type="entry name" value="7,8-Dihydro-6-hydroxymethylpterin-pyrophosphokinase HPPK"/>
    <property type="match status" value="1"/>
</dbReference>
<keyword evidence="3" id="KW-0808">Transferase</keyword>
<name>I3CIW7_9GAMM</name>
<dbReference type="Pfam" id="PF01288">
    <property type="entry name" value="HPPK"/>
    <property type="match status" value="1"/>
</dbReference>
<dbReference type="NCBIfam" id="TIGR01498">
    <property type="entry name" value="folK"/>
    <property type="match status" value="1"/>
</dbReference>
<accession>I3CIW7</accession>
<protein>
    <recommendedName>
        <fullName evidence="2">2-amino-4-hydroxy-6-hydroxymethyldihydropteridine diphosphokinase</fullName>
        <ecNumber evidence="2">2.7.6.3</ecNumber>
    </recommendedName>
</protein>
<dbReference type="GO" id="GO:0046656">
    <property type="term" value="P:folic acid biosynthetic process"/>
    <property type="evidence" value="ECO:0007669"/>
    <property type="project" value="UniProtKB-KW"/>
</dbReference>
<evidence type="ECO:0000256" key="2">
    <source>
        <dbReference type="ARBA" id="ARBA00013253"/>
    </source>
</evidence>
<evidence type="ECO:0000313" key="10">
    <source>
        <dbReference type="Proteomes" id="UP000005744"/>
    </source>
</evidence>
<dbReference type="GO" id="GO:0046654">
    <property type="term" value="P:tetrahydrofolate biosynthetic process"/>
    <property type="evidence" value="ECO:0007669"/>
    <property type="project" value="UniProtKB-UniPathway"/>
</dbReference>
<dbReference type="EMBL" id="JH600070">
    <property type="protein sequence ID" value="EIJ43560.1"/>
    <property type="molecule type" value="Genomic_DNA"/>
</dbReference>
<evidence type="ECO:0000256" key="1">
    <source>
        <dbReference type="ARBA" id="ARBA00005051"/>
    </source>
</evidence>
<evidence type="ECO:0000256" key="4">
    <source>
        <dbReference type="ARBA" id="ARBA00022741"/>
    </source>
</evidence>
<dbReference type="GO" id="GO:0005524">
    <property type="term" value="F:ATP binding"/>
    <property type="evidence" value="ECO:0007669"/>
    <property type="project" value="UniProtKB-KW"/>
</dbReference>
<dbReference type="PANTHER" id="PTHR43071:SF2">
    <property type="entry name" value="2-AMINO-4-HYDROXY-6-HYDROXYMETHYLDIHYDROPTERIDINE PYROPHOSPHOKINASE"/>
    <property type="match status" value="1"/>
</dbReference>
<comment type="pathway">
    <text evidence="1">Cofactor biosynthesis; tetrahydrofolate biosynthesis; 2-amino-4-hydroxy-6-hydroxymethyl-7,8-dihydropteridine diphosphate from 7,8-dihydroneopterin triphosphate: step 4/4.</text>
</comment>
<gene>
    <name evidence="9" type="ORF">BegalDRAFT_2719</name>
</gene>
<dbReference type="UniPathway" id="UPA00077">
    <property type="reaction ID" value="UER00155"/>
</dbReference>
<dbReference type="STRING" id="395493.BegalDRAFT_2719"/>
<dbReference type="SUPFAM" id="SSF55083">
    <property type="entry name" value="6-hydroxymethyl-7,8-dihydropterin pyrophosphokinase, HPPK"/>
    <property type="match status" value="1"/>
</dbReference>
<evidence type="ECO:0000256" key="5">
    <source>
        <dbReference type="ARBA" id="ARBA00022777"/>
    </source>
</evidence>
<dbReference type="AlphaFoldDB" id="I3CIW7"/>
<dbReference type="EC" id="2.7.6.3" evidence="2"/>
<reference evidence="9 10" key="1">
    <citation type="submission" date="2011-11" db="EMBL/GenBank/DDBJ databases">
        <title>Improved High-Quality Draft sequence of Beggiatoa alba B18lD.</title>
        <authorList>
            <consortium name="US DOE Joint Genome Institute"/>
            <person name="Lucas S."/>
            <person name="Han J."/>
            <person name="Lapidus A."/>
            <person name="Cheng J.-F."/>
            <person name="Goodwin L."/>
            <person name="Pitluck S."/>
            <person name="Peters L."/>
            <person name="Mikhailova N."/>
            <person name="Held B."/>
            <person name="Detter J.C."/>
            <person name="Han C."/>
            <person name="Tapia R."/>
            <person name="Land M."/>
            <person name="Hauser L."/>
            <person name="Kyrpides N."/>
            <person name="Ivanova N."/>
            <person name="Pagani I."/>
            <person name="Samuel K."/>
            <person name="Teske A."/>
            <person name="Mueller J."/>
            <person name="Woyke T."/>
        </authorList>
    </citation>
    <scope>NUCLEOTIDE SEQUENCE [LARGE SCALE GENOMIC DNA]</scope>
    <source>
        <strain evidence="9 10">B18LD</strain>
    </source>
</reference>
<evidence type="ECO:0000313" key="9">
    <source>
        <dbReference type="EMBL" id="EIJ43560.1"/>
    </source>
</evidence>
<keyword evidence="10" id="KW-1185">Reference proteome</keyword>
<organism evidence="9 10">
    <name type="scientific">Beggiatoa alba B18LD</name>
    <dbReference type="NCBI Taxonomy" id="395493"/>
    <lineage>
        <taxon>Bacteria</taxon>
        <taxon>Pseudomonadati</taxon>
        <taxon>Pseudomonadota</taxon>
        <taxon>Gammaproteobacteria</taxon>
        <taxon>Thiotrichales</taxon>
        <taxon>Thiotrichaceae</taxon>
        <taxon>Beggiatoa</taxon>
    </lineage>
</organism>
<keyword evidence="7" id="KW-0289">Folate biosynthesis</keyword>
<dbReference type="HOGENOM" id="CLU_097916_2_2_6"/>
<evidence type="ECO:0000259" key="8">
    <source>
        <dbReference type="Pfam" id="PF01288"/>
    </source>
</evidence>
<dbReference type="OrthoDB" id="9790168at2"/>
<evidence type="ECO:0000256" key="3">
    <source>
        <dbReference type="ARBA" id="ARBA00022679"/>
    </source>
</evidence>
<dbReference type="GO" id="GO:0016301">
    <property type="term" value="F:kinase activity"/>
    <property type="evidence" value="ECO:0007669"/>
    <property type="project" value="UniProtKB-KW"/>
</dbReference>
<dbReference type="GO" id="GO:0003848">
    <property type="term" value="F:2-amino-4-hydroxy-6-hydroxymethyldihydropteridine diphosphokinase activity"/>
    <property type="evidence" value="ECO:0007669"/>
    <property type="project" value="UniProtKB-EC"/>
</dbReference>
<evidence type="ECO:0000256" key="6">
    <source>
        <dbReference type="ARBA" id="ARBA00022840"/>
    </source>
</evidence>
<sequence length="168" mass="19119">MATVYVSVGSNINPLQHIRAGLTDLQHHYGTLQLSPVYESAAVGFTGENFYNLVLAFQTDKPVRQVNQHLHEIEANHGRTRDGQRYSSRTLDLDLILYDDLVLQDTTDKLEVPRGEIEKYAFVLLPLADLAPTLKHPTLGKTYAELWENFQGKDKQTLWQVDVELMPQ</sequence>
<keyword evidence="6" id="KW-0067">ATP-binding</keyword>
<proteinExistence type="predicted"/>
<keyword evidence="4" id="KW-0547">Nucleotide-binding</keyword>
<dbReference type="InterPro" id="IPR000550">
    <property type="entry name" value="Hppk"/>
</dbReference>
<dbReference type="eggNOG" id="COG0801">
    <property type="taxonomic scope" value="Bacteria"/>
</dbReference>
<dbReference type="RefSeq" id="WP_002690838.1">
    <property type="nucleotide sequence ID" value="NZ_JH600070.1"/>
</dbReference>
<keyword evidence="5 9" id="KW-0418">Kinase</keyword>
<dbReference type="CDD" id="cd00483">
    <property type="entry name" value="HPPK"/>
    <property type="match status" value="1"/>
</dbReference>
<evidence type="ECO:0000256" key="7">
    <source>
        <dbReference type="ARBA" id="ARBA00022909"/>
    </source>
</evidence>
<feature type="domain" description="7,8-dihydro-6-hydroxymethylpterin-pyrophosphokinase" evidence="8">
    <location>
        <begin position="5"/>
        <end position="132"/>
    </location>
</feature>
<dbReference type="PANTHER" id="PTHR43071">
    <property type="entry name" value="2-AMINO-4-HYDROXY-6-HYDROXYMETHYLDIHYDROPTERIDINE PYROPHOSPHOKINASE"/>
    <property type="match status" value="1"/>
</dbReference>